<keyword evidence="2 11" id="KW-0479">Metal-binding</keyword>
<dbReference type="GO" id="GO:0008270">
    <property type="term" value="F:zinc ion binding"/>
    <property type="evidence" value="ECO:0007669"/>
    <property type="project" value="UniProtKB-UniRule"/>
</dbReference>
<feature type="region of interest" description="Disordered" evidence="12">
    <location>
        <begin position="343"/>
        <end position="364"/>
    </location>
</feature>
<dbReference type="SMART" id="SM00355">
    <property type="entry name" value="ZnF_C2H2"/>
    <property type="match status" value="5"/>
</dbReference>
<dbReference type="FunFam" id="3.30.160.60:FF:002343">
    <property type="entry name" value="Zinc finger protein 33A"/>
    <property type="match status" value="1"/>
</dbReference>
<dbReference type="Proteomes" id="UP000008792">
    <property type="component" value="Unassembled WGS sequence"/>
</dbReference>
<keyword evidence="4 10" id="KW-0863">Zinc-finger</keyword>
<dbReference type="PROSITE" id="PS00028">
    <property type="entry name" value="ZINC_FINGER_C2H2_1"/>
    <property type="match status" value="5"/>
</dbReference>
<dbReference type="SUPFAM" id="SSF57716">
    <property type="entry name" value="Glucocorticoid receptor-like (DNA-binding domain)"/>
    <property type="match status" value="1"/>
</dbReference>
<organism evidence="15 16">
    <name type="scientific">Drosophila virilis</name>
    <name type="common">Fruit fly</name>
    <dbReference type="NCBI Taxonomy" id="7244"/>
    <lineage>
        <taxon>Eukaryota</taxon>
        <taxon>Metazoa</taxon>
        <taxon>Ecdysozoa</taxon>
        <taxon>Arthropoda</taxon>
        <taxon>Hexapoda</taxon>
        <taxon>Insecta</taxon>
        <taxon>Pterygota</taxon>
        <taxon>Neoptera</taxon>
        <taxon>Endopterygota</taxon>
        <taxon>Diptera</taxon>
        <taxon>Brachycera</taxon>
        <taxon>Muscomorpha</taxon>
        <taxon>Ephydroidea</taxon>
        <taxon>Drosophilidae</taxon>
        <taxon>Drosophila</taxon>
    </lineage>
</organism>
<evidence type="ECO:0000256" key="10">
    <source>
        <dbReference type="PROSITE-ProRule" id="PRU00042"/>
    </source>
</evidence>
<dbReference type="Pfam" id="PF07776">
    <property type="entry name" value="zf-AD"/>
    <property type="match status" value="1"/>
</dbReference>
<evidence type="ECO:0000256" key="1">
    <source>
        <dbReference type="ARBA" id="ARBA00004123"/>
    </source>
</evidence>
<dbReference type="PANTHER" id="PTHR16515">
    <property type="entry name" value="PR DOMAIN ZINC FINGER PROTEIN"/>
    <property type="match status" value="1"/>
</dbReference>
<evidence type="ECO:0000256" key="6">
    <source>
        <dbReference type="ARBA" id="ARBA00023015"/>
    </source>
</evidence>
<keyword evidence="7" id="KW-0238">DNA-binding</keyword>
<feature type="domain" description="C2H2-type" evidence="13">
    <location>
        <begin position="294"/>
        <end position="321"/>
    </location>
</feature>
<dbReference type="InterPro" id="IPR050331">
    <property type="entry name" value="Zinc_finger"/>
</dbReference>
<evidence type="ECO:0000313" key="16">
    <source>
        <dbReference type="Proteomes" id="UP000008792"/>
    </source>
</evidence>
<feature type="domain" description="C2H2-type" evidence="13">
    <location>
        <begin position="322"/>
        <end position="351"/>
    </location>
</feature>
<keyword evidence="5 11" id="KW-0862">Zinc</keyword>
<feature type="binding site" evidence="11">
    <location>
        <position position="12"/>
    </location>
    <ligand>
        <name>Zn(2+)</name>
        <dbReference type="ChEBI" id="CHEBI:29105"/>
    </ligand>
</feature>
<protein>
    <recommendedName>
        <fullName evidence="17">Transcription factor Ouib</fullName>
    </recommendedName>
</protein>
<dbReference type="Gene3D" id="3.30.160.60">
    <property type="entry name" value="Classic Zinc Finger"/>
    <property type="match status" value="5"/>
</dbReference>
<evidence type="ECO:0000313" key="15">
    <source>
        <dbReference type="EMBL" id="EDW68196.2"/>
    </source>
</evidence>
<evidence type="ECO:0000256" key="12">
    <source>
        <dbReference type="SAM" id="MobiDB-lite"/>
    </source>
</evidence>
<dbReference type="FunCoup" id="B4LZG1">
    <property type="interactions" value="110"/>
</dbReference>
<dbReference type="PROSITE" id="PS50157">
    <property type="entry name" value="ZINC_FINGER_C2H2_2"/>
    <property type="match status" value="5"/>
</dbReference>
<dbReference type="PANTHER" id="PTHR16515:SF49">
    <property type="entry name" value="GASTRULA ZINC FINGER PROTEIN XLCGF49.1-LIKE-RELATED"/>
    <property type="match status" value="1"/>
</dbReference>
<evidence type="ECO:0008006" key="17">
    <source>
        <dbReference type="Google" id="ProtNLM"/>
    </source>
</evidence>
<dbReference type="Pfam" id="PF12874">
    <property type="entry name" value="zf-met"/>
    <property type="match status" value="2"/>
</dbReference>
<dbReference type="KEGG" id="dvi:6629259"/>
<dbReference type="PROSITE" id="PS51915">
    <property type="entry name" value="ZAD"/>
    <property type="match status" value="1"/>
</dbReference>
<evidence type="ECO:0000256" key="8">
    <source>
        <dbReference type="ARBA" id="ARBA00023163"/>
    </source>
</evidence>
<keyword evidence="8" id="KW-0804">Transcription</keyword>
<dbReference type="GO" id="GO:0003677">
    <property type="term" value="F:DNA binding"/>
    <property type="evidence" value="ECO:0007669"/>
    <property type="project" value="UniProtKB-KW"/>
</dbReference>
<feature type="domain" description="C2H2-type" evidence="13">
    <location>
        <begin position="210"/>
        <end position="237"/>
    </location>
</feature>
<dbReference type="OrthoDB" id="427030at2759"/>
<comment type="subcellular location">
    <subcellularLocation>
        <location evidence="1">Nucleus</location>
    </subcellularLocation>
</comment>
<dbReference type="eggNOG" id="KOG1721">
    <property type="taxonomic scope" value="Eukaryota"/>
</dbReference>
<feature type="binding site" evidence="11">
    <location>
        <position position="55"/>
    </location>
    <ligand>
        <name>Zn(2+)</name>
        <dbReference type="ChEBI" id="CHEBI:29105"/>
    </ligand>
</feature>
<dbReference type="SMR" id="B4LZG1"/>
<dbReference type="InterPro" id="IPR013087">
    <property type="entry name" value="Znf_C2H2_type"/>
</dbReference>
<keyword evidence="3" id="KW-0677">Repeat</keyword>
<dbReference type="Gene3D" id="3.40.1800.20">
    <property type="match status" value="1"/>
</dbReference>
<feature type="region of interest" description="Disordered" evidence="12">
    <location>
        <begin position="83"/>
        <end position="105"/>
    </location>
</feature>
<keyword evidence="16" id="KW-1185">Reference proteome</keyword>
<proteinExistence type="predicted"/>
<dbReference type="InParanoid" id="B4LZG1"/>
<keyword evidence="6" id="KW-0805">Transcription regulation</keyword>
<name>B4LZG1_DROVI</name>
<dbReference type="AlphaFoldDB" id="B4LZG1"/>
<evidence type="ECO:0000259" key="14">
    <source>
        <dbReference type="PROSITE" id="PS51915"/>
    </source>
</evidence>
<evidence type="ECO:0000256" key="2">
    <source>
        <dbReference type="ARBA" id="ARBA00022723"/>
    </source>
</evidence>
<evidence type="ECO:0000259" key="13">
    <source>
        <dbReference type="PROSITE" id="PS50157"/>
    </source>
</evidence>
<keyword evidence="9" id="KW-0539">Nucleus</keyword>
<dbReference type="SMART" id="SM00868">
    <property type="entry name" value="zf-AD"/>
    <property type="match status" value="1"/>
</dbReference>
<reference evidence="15 16" key="1">
    <citation type="journal article" date="2007" name="Nature">
        <title>Evolution of genes and genomes on the Drosophila phylogeny.</title>
        <authorList>
            <consortium name="Drosophila 12 Genomes Consortium"/>
            <person name="Clark A.G."/>
            <person name="Eisen M.B."/>
            <person name="Smith D.R."/>
            <person name="Bergman C.M."/>
            <person name="Oliver B."/>
            <person name="Markow T.A."/>
            <person name="Kaufman T.C."/>
            <person name="Kellis M."/>
            <person name="Gelbart W."/>
            <person name="Iyer V.N."/>
            <person name="Pollard D.A."/>
            <person name="Sackton T.B."/>
            <person name="Larracuente A.M."/>
            <person name="Singh N.D."/>
            <person name="Abad J.P."/>
            <person name="Abt D.N."/>
            <person name="Adryan B."/>
            <person name="Aguade M."/>
            <person name="Akashi H."/>
            <person name="Anderson W.W."/>
            <person name="Aquadro C.F."/>
            <person name="Ardell D.H."/>
            <person name="Arguello R."/>
            <person name="Artieri C.G."/>
            <person name="Barbash D.A."/>
            <person name="Barker D."/>
            <person name="Barsanti P."/>
            <person name="Batterham P."/>
            <person name="Batzoglou S."/>
            <person name="Begun D."/>
            <person name="Bhutkar A."/>
            <person name="Blanco E."/>
            <person name="Bosak S.A."/>
            <person name="Bradley R.K."/>
            <person name="Brand A.D."/>
            <person name="Brent M.R."/>
            <person name="Brooks A.N."/>
            <person name="Brown R.H."/>
            <person name="Butlin R.K."/>
            <person name="Caggese C."/>
            <person name="Calvi B.R."/>
            <person name="Bernardo de Carvalho A."/>
            <person name="Caspi A."/>
            <person name="Castrezana S."/>
            <person name="Celniker S.E."/>
            <person name="Chang J.L."/>
            <person name="Chapple C."/>
            <person name="Chatterji S."/>
            <person name="Chinwalla A."/>
            <person name="Civetta A."/>
            <person name="Clifton S.W."/>
            <person name="Comeron J.M."/>
            <person name="Costello J.C."/>
            <person name="Coyne J.A."/>
            <person name="Daub J."/>
            <person name="David R.G."/>
            <person name="Delcher A.L."/>
            <person name="Delehaunty K."/>
            <person name="Do C.B."/>
            <person name="Ebling H."/>
            <person name="Edwards K."/>
            <person name="Eickbush T."/>
            <person name="Evans J.D."/>
            <person name="Filipski A."/>
            <person name="Findeiss S."/>
            <person name="Freyhult E."/>
            <person name="Fulton L."/>
            <person name="Fulton R."/>
            <person name="Garcia A.C."/>
            <person name="Gardiner A."/>
            <person name="Garfield D.A."/>
            <person name="Garvin B.E."/>
            <person name="Gibson G."/>
            <person name="Gilbert D."/>
            <person name="Gnerre S."/>
            <person name="Godfrey J."/>
            <person name="Good R."/>
            <person name="Gotea V."/>
            <person name="Gravely B."/>
            <person name="Greenberg A.J."/>
            <person name="Griffiths-Jones S."/>
            <person name="Gross S."/>
            <person name="Guigo R."/>
            <person name="Gustafson E.A."/>
            <person name="Haerty W."/>
            <person name="Hahn M.W."/>
            <person name="Halligan D.L."/>
            <person name="Halpern A.L."/>
            <person name="Halter G.M."/>
            <person name="Han M.V."/>
            <person name="Heger A."/>
            <person name="Hillier L."/>
            <person name="Hinrichs A.S."/>
            <person name="Holmes I."/>
            <person name="Hoskins R.A."/>
            <person name="Hubisz M.J."/>
            <person name="Hultmark D."/>
            <person name="Huntley M.A."/>
            <person name="Jaffe D.B."/>
            <person name="Jagadeeshan S."/>
            <person name="Jeck W.R."/>
            <person name="Johnson J."/>
            <person name="Jones C.D."/>
            <person name="Jordan W.C."/>
            <person name="Karpen G.H."/>
            <person name="Kataoka E."/>
            <person name="Keightley P.D."/>
            <person name="Kheradpour P."/>
            <person name="Kirkness E.F."/>
            <person name="Koerich L.B."/>
            <person name="Kristiansen K."/>
            <person name="Kudrna D."/>
            <person name="Kulathinal R.J."/>
            <person name="Kumar S."/>
            <person name="Kwok R."/>
            <person name="Lander E."/>
            <person name="Langley C.H."/>
            <person name="Lapoint R."/>
            <person name="Lazzaro B.P."/>
            <person name="Lee S.J."/>
            <person name="Levesque L."/>
            <person name="Li R."/>
            <person name="Lin C.F."/>
            <person name="Lin M.F."/>
            <person name="Lindblad-Toh K."/>
            <person name="Llopart A."/>
            <person name="Long M."/>
            <person name="Low L."/>
            <person name="Lozovsky E."/>
            <person name="Lu J."/>
            <person name="Luo M."/>
            <person name="Machado C.A."/>
            <person name="Makalowski W."/>
            <person name="Marzo M."/>
            <person name="Matsuda M."/>
            <person name="Matzkin L."/>
            <person name="McAllister B."/>
            <person name="McBride C.S."/>
            <person name="McKernan B."/>
            <person name="McKernan K."/>
            <person name="Mendez-Lago M."/>
            <person name="Minx P."/>
            <person name="Mollenhauer M.U."/>
            <person name="Montooth K."/>
            <person name="Mount S.M."/>
            <person name="Mu X."/>
            <person name="Myers E."/>
            <person name="Negre B."/>
            <person name="Newfeld S."/>
            <person name="Nielsen R."/>
            <person name="Noor M.A."/>
            <person name="O'Grady P."/>
            <person name="Pachter L."/>
            <person name="Papaceit M."/>
            <person name="Parisi M.J."/>
            <person name="Parisi M."/>
            <person name="Parts L."/>
            <person name="Pedersen J.S."/>
            <person name="Pesole G."/>
            <person name="Phillippy A.M."/>
            <person name="Ponting C.P."/>
            <person name="Pop M."/>
            <person name="Porcelli D."/>
            <person name="Powell J.R."/>
            <person name="Prohaska S."/>
            <person name="Pruitt K."/>
            <person name="Puig M."/>
            <person name="Quesneville H."/>
            <person name="Ram K.R."/>
            <person name="Rand D."/>
            <person name="Rasmussen M.D."/>
            <person name="Reed L.K."/>
            <person name="Reenan R."/>
            <person name="Reily A."/>
            <person name="Remington K.A."/>
            <person name="Rieger T.T."/>
            <person name="Ritchie M.G."/>
            <person name="Robin C."/>
            <person name="Rogers Y.H."/>
            <person name="Rohde C."/>
            <person name="Rozas J."/>
            <person name="Rubenfield M.J."/>
            <person name="Ruiz A."/>
            <person name="Russo S."/>
            <person name="Salzberg S.L."/>
            <person name="Sanchez-Gracia A."/>
            <person name="Saranga D.J."/>
            <person name="Sato H."/>
            <person name="Schaeffer S.W."/>
            <person name="Schatz M.C."/>
            <person name="Schlenke T."/>
            <person name="Schwartz R."/>
            <person name="Segarra C."/>
            <person name="Singh R.S."/>
            <person name="Sirot L."/>
            <person name="Sirota M."/>
            <person name="Sisneros N.B."/>
            <person name="Smith C.D."/>
            <person name="Smith T.F."/>
            <person name="Spieth J."/>
            <person name="Stage D.E."/>
            <person name="Stark A."/>
            <person name="Stephan W."/>
            <person name="Strausberg R.L."/>
            <person name="Strempel S."/>
            <person name="Sturgill D."/>
            <person name="Sutton G."/>
            <person name="Sutton G.G."/>
            <person name="Tao W."/>
            <person name="Teichmann S."/>
            <person name="Tobari Y.N."/>
            <person name="Tomimura Y."/>
            <person name="Tsolas J.M."/>
            <person name="Valente V.L."/>
            <person name="Venter E."/>
            <person name="Venter J.C."/>
            <person name="Vicario S."/>
            <person name="Vieira F.G."/>
            <person name="Vilella A.J."/>
            <person name="Villasante A."/>
            <person name="Walenz B."/>
            <person name="Wang J."/>
            <person name="Wasserman M."/>
            <person name="Watts T."/>
            <person name="Wilson D."/>
            <person name="Wilson R.K."/>
            <person name="Wing R.A."/>
            <person name="Wolfner M.F."/>
            <person name="Wong A."/>
            <person name="Wong G.K."/>
            <person name="Wu C.I."/>
            <person name="Wu G."/>
            <person name="Yamamoto D."/>
            <person name="Yang H.P."/>
            <person name="Yang S.P."/>
            <person name="Yorke J.A."/>
            <person name="Yoshida K."/>
            <person name="Zdobnov E."/>
            <person name="Zhang P."/>
            <person name="Zhang Y."/>
            <person name="Zimin A.V."/>
            <person name="Baldwin J."/>
            <person name="Abdouelleil A."/>
            <person name="Abdulkadir J."/>
            <person name="Abebe A."/>
            <person name="Abera B."/>
            <person name="Abreu J."/>
            <person name="Acer S.C."/>
            <person name="Aftuck L."/>
            <person name="Alexander A."/>
            <person name="An P."/>
            <person name="Anderson E."/>
            <person name="Anderson S."/>
            <person name="Arachi H."/>
            <person name="Azer M."/>
            <person name="Bachantsang P."/>
            <person name="Barry A."/>
            <person name="Bayul T."/>
            <person name="Berlin A."/>
            <person name="Bessette D."/>
            <person name="Bloom T."/>
            <person name="Blye J."/>
            <person name="Boguslavskiy L."/>
            <person name="Bonnet C."/>
            <person name="Boukhgalter B."/>
            <person name="Bourzgui I."/>
            <person name="Brown A."/>
            <person name="Cahill P."/>
            <person name="Channer S."/>
            <person name="Cheshatsang Y."/>
            <person name="Chuda L."/>
            <person name="Citroen M."/>
            <person name="Collymore A."/>
            <person name="Cooke P."/>
            <person name="Costello M."/>
            <person name="D'Aco K."/>
            <person name="Daza R."/>
            <person name="De Haan G."/>
            <person name="DeGray S."/>
            <person name="DeMaso C."/>
            <person name="Dhargay N."/>
            <person name="Dooley K."/>
            <person name="Dooley E."/>
            <person name="Doricent M."/>
            <person name="Dorje P."/>
            <person name="Dorjee K."/>
            <person name="Dupes A."/>
            <person name="Elong R."/>
            <person name="Falk J."/>
            <person name="Farina A."/>
            <person name="Faro S."/>
            <person name="Ferguson D."/>
            <person name="Fisher S."/>
            <person name="Foley C.D."/>
            <person name="Franke A."/>
            <person name="Friedrich D."/>
            <person name="Gadbois L."/>
            <person name="Gearin G."/>
            <person name="Gearin C.R."/>
            <person name="Giannoukos G."/>
            <person name="Goode T."/>
            <person name="Graham J."/>
            <person name="Grandbois E."/>
            <person name="Grewal S."/>
            <person name="Gyaltsen K."/>
            <person name="Hafez N."/>
            <person name="Hagos B."/>
            <person name="Hall J."/>
            <person name="Henson C."/>
            <person name="Hollinger A."/>
            <person name="Honan T."/>
            <person name="Huard M.D."/>
            <person name="Hughes L."/>
            <person name="Hurhula B."/>
            <person name="Husby M.E."/>
            <person name="Kamat A."/>
            <person name="Kanga B."/>
            <person name="Kashin S."/>
            <person name="Khazanovich D."/>
            <person name="Kisner P."/>
            <person name="Lance K."/>
            <person name="Lara M."/>
            <person name="Lee W."/>
            <person name="Lennon N."/>
            <person name="Letendre F."/>
            <person name="LeVine R."/>
            <person name="Lipovsky A."/>
            <person name="Liu X."/>
            <person name="Liu J."/>
            <person name="Liu S."/>
            <person name="Lokyitsang T."/>
            <person name="Lokyitsang Y."/>
            <person name="Lubonja R."/>
            <person name="Lui A."/>
            <person name="MacDonald P."/>
            <person name="Magnisalis V."/>
            <person name="Maru K."/>
            <person name="Matthews C."/>
            <person name="McCusker W."/>
            <person name="McDonough S."/>
            <person name="Mehta T."/>
            <person name="Meldrim J."/>
            <person name="Meneus L."/>
            <person name="Mihai O."/>
            <person name="Mihalev A."/>
            <person name="Mihova T."/>
            <person name="Mittelman R."/>
            <person name="Mlenga V."/>
            <person name="Montmayeur A."/>
            <person name="Mulrain L."/>
            <person name="Navidi A."/>
            <person name="Naylor J."/>
            <person name="Negash T."/>
            <person name="Nguyen T."/>
            <person name="Nguyen N."/>
            <person name="Nicol R."/>
            <person name="Norbu C."/>
            <person name="Norbu N."/>
            <person name="Novod N."/>
            <person name="O'Neill B."/>
            <person name="Osman S."/>
            <person name="Markiewicz E."/>
            <person name="Oyono O.L."/>
            <person name="Patti C."/>
            <person name="Phunkhang P."/>
            <person name="Pierre F."/>
            <person name="Priest M."/>
            <person name="Raghuraman S."/>
            <person name="Rege F."/>
            <person name="Reyes R."/>
            <person name="Rise C."/>
            <person name="Rogov P."/>
            <person name="Ross K."/>
            <person name="Ryan E."/>
            <person name="Settipalli S."/>
            <person name="Shea T."/>
            <person name="Sherpa N."/>
            <person name="Shi L."/>
            <person name="Shih D."/>
            <person name="Sparrow T."/>
            <person name="Spaulding J."/>
            <person name="Stalker J."/>
            <person name="Stange-Thomann N."/>
            <person name="Stavropoulos S."/>
            <person name="Stone C."/>
            <person name="Strader C."/>
            <person name="Tesfaye S."/>
            <person name="Thomson T."/>
            <person name="Thoulutsang Y."/>
            <person name="Thoulutsang D."/>
            <person name="Topham K."/>
            <person name="Topping I."/>
            <person name="Tsamla T."/>
            <person name="Vassiliev H."/>
            <person name="Vo A."/>
            <person name="Wangchuk T."/>
            <person name="Wangdi T."/>
            <person name="Weiand M."/>
            <person name="Wilkinson J."/>
            <person name="Wilson A."/>
            <person name="Yadav S."/>
            <person name="Young G."/>
            <person name="Yu Q."/>
            <person name="Zembek L."/>
            <person name="Zhong D."/>
            <person name="Zimmer A."/>
            <person name="Zwirko Z."/>
            <person name="Jaffe D.B."/>
            <person name="Alvarez P."/>
            <person name="Brockman W."/>
            <person name="Butler J."/>
            <person name="Chin C."/>
            <person name="Gnerre S."/>
            <person name="Grabherr M."/>
            <person name="Kleber M."/>
            <person name="Mauceli E."/>
            <person name="MacCallum I."/>
        </authorList>
    </citation>
    <scope>NUCLEOTIDE SEQUENCE [LARGE SCALE GENOMIC DNA]</scope>
    <source>
        <strain evidence="16">Tucson 15010-1051.87</strain>
    </source>
</reference>
<gene>
    <name evidence="15" type="primary">Dvir\GJ22678</name>
    <name evidence="15" type="ORF">Dvir_GJ22678</name>
</gene>
<accession>B4LZG1</accession>
<feature type="domain" description="ZAD" evidence="14">
    <location>
        <begin position="7"/>
        <end position="82"/>
    </location>
</feature>
<evidence type="ECO:0000256" key="5">
    <source>
        <dbReference type="ARBA" id="ARBA00022833"/>
    </source>
</evidence>
<evidence type="ECO:0000256" key="9">
    <source>
        <dbReference type="ARBA" id="ARBA00023242"/>
    </source>
</evidence>
<dbReference type="EMBL" id="CH940650">
    <property type="protein sequence ID" value="EDW68196.2"/>
    <property type="molecule type" value="Genomic_DNA"/>
</dbReference>
<dbReference type="SUPFAM" id="SSF57667">
    <property type="entry name" value="beta-beta-alpha zinc fingers"/>
    <property type="match status" value="3"/>
</dbReference>
<evidence type="ECO:0000256" key="3">
    <source>
        <dbReference type="ARBA" id="ARBA00022737"/>
    </source>
</evidence>
<sequence>MLSMLVKMCRVCGKSNSSEKSLNLFETKNRKLVRHIQMLTGLWLRDSPDAPVSICFCCQSDLKQAMSFRRLCIKTQKKWQPHVEVSDNSNLSAEPESPSPGPTIRQTDCTVVSTYIDSESEEEPQQTVQVMLKECKSSNNLGSTDLAEEHDHLDLNYIMKASTDIDTDDSEHISSEVNDISDKYELPKPSINTTNGCKKLLKAKQEVAIYICELCGTHVNSKVSFDRHIRKHTGERPFGCEACTARFLSAAELRAHGLTHTGERPFPCRYCDRRYVSYTGRLKHERIHTNDRPFVCAECGKAFTNAYILKNHMLVHTGERMFRCDICQRSFQRKTHLRTHYRSNMHKQNVEKHEDAQAESVENL</sequence>
<dbReference type="InterPro" id="IPR012934">
    <property type="entry name" value="Znf_AD"/>
</dbReference>
<dbReference type="GO" id="GO:0006355">
    <property type="term" value="P:regulation of DNA-templated transcription"/>
    <property type="evidence" value="ECO:0007669"/>
    <property type="project" value="UniProtKB-ARBA"/>
</dbReference>
<dbReference type="HOGENOM" id="CLU_002678_94_3_1"/>
<feature type="domain" description="C2H2-type" evidence="13">
    <location>
        <begin position="238"/>
        <end position="265"/>
    </location>
</feature>
<feature type="binding site" evidence="11">
    <location>
        <position position="58"/>
    </location>
    <ligand>
        <name>Zn(2+)</name>
        <dbReference type="ChEBI" id="CHEBI:29105"/>
    </ligand>
</feature>
<evidence type="ECO:0000256" key="11">
    <source>
        <dbReference type="PROSITE-ProRule" id="PRU01263"/>
    </source>
</evidence>
<feature type="domain" description="C2H2-type" evidence="13">
    <location>
        <begin position="266"/>
        <end position="293"/>
    </location>
</feature>
<dbReference type="FunFam" id="3.30.160.60:FF:000624">
    <property type="entry name" value="zinc finger protein 697"/>
    <property type="match status" value="1"/>
</dbReference>
<dbReference type="GO" id="GO:0005634">
    <property type="term" value="C:nucleus"/>
    <property type="evidence" value="ECO:0007669"/>
    <property type="project" value="UniProtKB-SubCell"/>
</dbReference>
<dbReference type="Pfam" id="PF00096">
    <property type="entry name" value="zf-C2H2"/>
    <property type="match status" value="1"/>
</dbReference>
<evidence type="ECO:0000256" key="7">
    <source>
        <dbReference type="ARBA" id="ARBA00023125"/>
    </source>
</evidence>
<dbReference type="InterPro" id="IPR036236">
    <property type="entry name" value="Znf_C2H2_sf"/>
</dbReference>
<evidence type="ECO:0000256" key="4">
    <source>
        <dbReference type="ARBA" id="ARBA00022771"/>
    </source>
</evidence>
<feature type="binding site" evidence="11">
    <location>
        <position position="9"/>
    </location>
    <ligand>
        <name>Zn(2+)</name>
        <dbReference type="ChEBI" id="CHEBI:29105"/>
    </ligand>
</feature>